<dbReference type="GO" id="GO:0006811">
    <property type="term" value="P:monoatomic ion transport"/>
    <property type="evidence" value="ECO:0007669"/>
    <property type="project" value="InterPro"/>
</dbReference>
<evidence type="ECO:0000313" key="2">
    <source>
        <dbReference type="EMBL" id="VDN29336.1"/>
    </source>
</evidence>
<dbReference type="Pfam" id="PF02932">
    <property type="entry name" value="Neur_chan_memb"/>
    <property type="match status" value="1"/>
</dbReference>
<dbReference type="GO" id="GO:0016020">
    <property type="term" value="C:membrane"/>
    <property type="evidence" value="ECO:0007669"/>
    <property type="project" value="InterPro"/>
</dbReference>
<name>A0A3P7QF21_CYLGO</name>
<dbReference type="AlphaFoldDB" id="A0A3P7QF21"/>
<sequence>MQPMPRWIRVVFVETLPKFLGIKKAEESEVSDRGSSTATDVGQFLDSSRRPSPYFLTVSAGMNDEEKSKTRAEVNKIRLSHLAQLRGLHPDLIRRMIDNVSFIADHFRAMEKEDKVGP</sequence>
<evidence type="ECO:0000259" key="1">
    <source>
        <dbReference type="Pfam" id="PF02932"/>
    </source>
</evidence>
<gene>
    <name evidence="2" type="ORF">CGOC_LOCUS11226</name>
</gene>
<dbReference type="SUPFAM" id="SSF90112">
    <property type="entry name" value="Neurotransmitter-gated ion-channel transmembrane pore"/>
    <property type="match status" value="1"/>
</dbReference>
<evidence type="ECO:0000313" key="3">
    <source>
        <dbReference type="Proteomes" id="UP000271889"/>
    </source>
</evidence>
<dbReference type="EMBL" id="UYRV01115175">
    <property type="protein sequence ID" value="VDN29336.1"/>
    <property type="molecule type" value="Genomic_DNA"/>
</dbReference>
<organism evidence="2 3">
    <name type="scientific">Cylicostephanus goldi</name>
    <name type="common">Nematode worm</name>
    <dbReference type="NCBI Taxonomy" id="71465"/>
    <lineage>
        <taxon>Eukaryota</taxon>
        <taxon>Metazoa</taxon>
        <taxon>Ecdysozoa</taxon>
        <taxon>Nematoda</taxon>
        <taxon>Chromadorea</taxon>
        <taxon>Rhabditida</taxon>
        <taxon>Rhabditina</taxon>
        <taxon>Rhabditomorpha</taxon>
        <taxon>Strongyloidea</taxon>
        <taxon>Strongylidae</taxon>
        <taxon>Cylicostephanus</taxon>
    </lineage>
</organism>
<feature type="domain" description="Neurotransmitter-gated ion-channel transmembrane" evidence="1">
    <location>
        <begin position="2"/>
        <end position="116"/>
    </location>
</feature>
<dbReference type="Proteomes" id="UP000271889">
    <property type="component" value="Unassembled WGS sequence"/>
</dbReference>
<reference evidence="2 3" key="1">
    <citation type="submission" date="2018-11" db="EMBL/GenBank/DDBJ databases">
        <authorList>
            <consortium name="Pathogen Informatics"/>
        </authorList>
    </citation>
    <scope>NUCLEOTIDE SEQUENCE [LARGE SCALE GENOMIC DNA]</scope>
</reference>
<protein>
    <recommendedName>
        <fullName evidence="1">Neurotransmitter-gated ion-channel transmembrane domain-containing protein</fullName>
    </recommendedName>
</protein>
<proteinExistence type="predicted"/>
<dbReference type="InterPro" id="IPR006029">
    <property type="entry name" value="Neurotrans-gated_channel_TM"/>
</dbReference>
<keyword evidence="3" id="KW-1185">Reference proteome</keyword>
<accession>A0A3P7QF21</accession>
<dbReference type="InterPro" id="IPR036719">
    <property type="entry name" value="Neuro-gated_channel_TM_sf"/>
</dbReference>
<dbReference type="OrthoDB" id="5815006at2759"/>